<dbReference type="PANTHER" id="PTHR33021">
    <property type="entry name" value="BLUE COPPER PROTEIN"/>
    <property type="match status" value="1"/>
</dbReference>
<dbReference type="AlphaFoldDB" id="A0A0E0FBX4"/>
<feature type="domain" description="Phytocyanin" evidence="3">
    <location>
        <begin position="41"/>
        <end position="165"/>
    </location>
</feature>
<feature type="chain" id="PRO_5002358877" description="Phytocyanin domain-containing protein" evidence="2">
    <location>
        <begin position="28"/>
        <end position="236"/>
    </location>
</feature>
<feature type="region of interest" description="Disordered" evidence="1">
    <location>
        <begin position="167"/>
        <end position="196"/>
    </location>
</feature>
<feature type="signal peptide" evidence="2">
    <location>
        <begin position="1"/>
        <end position="27"/>
    </location>
</feature>
<keyword evidence="2" id="KW-0732">Signal</keyword>
<protein>
    <recommendedName>
        <fullName evidence="3">Phytocyanin domain-containing protein</fullName>
    </recommendedName>
</protein>
<proteinExistence type="predicted"/>
<dbReference type="SUPFAM" id="SSF49503">
    <property type="entry name" value="Cupredoxins"/>
    <property type="match status" value="1"/>
</dbReference>
<name>A0A0E0FBX4_9ORYZ</name>
<reference evidence="4" key="1">
    <citation type="submission" date="2015-04" db="UniProtKB">
        <authorList>
            <consortium name="EnsemblPlants"/>
        </authorList>
    </citation>
    <scope>IDENTIFICATION</scope>
</reference>
<reference evidence="4" key="2">
    <citation type="submission" date="2018-05" db="EMBL/GenBank/DDBJ databases">
        <title>OmerRS3 (Oryza meridionalis Reference Sequence Version 3).</title>
        <authorList>
            <person name="Zhang J."/>
            <person name="Kudrna D."/>
            <person name="Lee S."/>
            <person name="Talag J."/>
            <person name="Welchert J."/>
            <person name="Wing R.A."/>
        </authorList>
    </citation>
    <scope>NUCLEOTIDE SEQUENCE [LARGE SCALE GENOMIC DNA]</scope>
    <source>
        <strain evidence="4">cv. OR44</strain>
    </source>
</reference>
<evidence type="ECO:0000313" key="4">
    <source>
        <dbReference type="EnsemblPlants" id="OMERI12G07730.1"/>
    </source>
</evidence>
<evidence type="ECO:0000256" key="1">
    <source>
        <dbReference type="SAM" id="MobiDB-lite"/>
    </source>
</evidence>
<dbReference type="InterPro" id="IPR039391">
    <property type="entry name" value="Phytocyanin-like"/>
</dbReference>
<evidence type="ECO:0000259" key="3">
    <source>
        <dbReference type="PROSITE" id="PS51485"/>
    </source>
</evidence>
<dbReference type="PROSITE" id="PS51485">
    <property type="entry name" value="PHYTOCYANIN"/>
    <property type="match status" value="1"/>
</dbReference>
<evidence type="ECO:0000313" key="5">
    <source>
        <dbReference type="Proteomes" id="UP000008021"/>
    </source>
</evidence>
<dbReference type="eggNOG" id="ENOG502RXIS">
    <property type="taxonomic scope" value="Eukaryota"/>
</dbReference>
<dbReference type="EnsemblPlants" id="OMERI12G07730.1">
    <property type="protein sequence ID" value="OMERI12G07730.1"/>
    <property type="gene ID" value="OMERI12G07730"/>
</dbReference>
<dbReference type="FunFam" id="2.60.40.420:FF:000048">
    <property type="entry name" value="Early nodulin-like protein 18"/>
    <property type="match status" value="1"/>
</dbReference>
<keyword evidence="5" id="KW-1185">Reference proteome</keyword>
<dbReference type="STRING" id="40149.A0A0E0FBX4"/>
<evidence type="ECO:0000256" key="2">
    <source>
        <dbReference type="SAM" id="SignalP"/>
    </source>
</evidence>
<dbReference type="Proteomes" id="UP000008021">
    <property type="component" value="Chromosome 12"/>
</dbReference>
<dbReference type="HOGENOM" id="CLU_098901_2_0_1"/>
<dbReference type="Pfam" id="PF02298">
    <property type="entry name" value="Cu_bind_like"/>
    <property type="match status" value="1"/>
</dbReference>
<dbReference type="InterPro" id="IPR003245">
    <property type="entry name" value="Phytocyanin_dom"/>
</dbReference>
<dbReference type="GO" id="GO:0005886">
    <property type="term" value="C:plasma membrane"/>
    <property type="evidence" value="ECO:0007669"/>
    <property type="project" value="TreeGrafter"/>
</dbReference>
<accession>A0A0E0FBX4</accession>
<organism evidence="4">
    <name type="scientific">Oryza meridionalis</name>
    <dbReference type="NCBI Taxonomy" id="40149"/>
    <lineage>
        <taxon>Eukaryota</taxon>
        <taxon>Viridiplantae</taxon>
        <taxon>Streptophyta</taxon>
        <taxon>Embryophyta</taxon>
        <taxon>Tracheophyta</taxon>
        <taxon>Spermatophyta</taxon>
        <taxon>Magnoliopsida</taxon>
        <taxon>Liliopsida</taxon>
        <taxon>Poales</taxon>
        <taxon>Poaceae</taxon>
        <taxon>BOP clade</taxon>
        <taxon>Oryzoideae</taxon>
        <taxon>Oryzeae</taxon>
        <taxon>Oryzinae</taxon>
        <taxon>Oryza</taxon>
    </lineage>
</organism>
<dbReference type="PANTHER" id="PTHR33021:SF213">
    <property type="entry name" value="OS12G0454600 PROTEIN"/>
    <property type="match status" value="1"/>
</dbReference>
<dbReference type="GO" id="GO:0009055">
    <property type="term" value="F:electron transfer activity"/>
    <property type="evidence" value="ECO:0007669"/>
    <property type="project" value="InterPro"/>
</dbReference>
<dbReference type="InterPro" id="IPR008972">
    <property type="entry name" value="Cupredoxin"/>
</dbReference>
<feature type="compositionally biased region" description="Pro residues" evidence="1">
    <location>
        <begin position="173"/>
        <end position="190"/>
    </location>
</feature>
<sequence length="236" mass="22966">MSRSTAATAAVVVAAAVVAAMAMPAAGQGTAPAGSPAPPYKNHTVAGADGWFFNATSNTTSGNYSDWAAGETFYLGDYLIFKTDDSSSVVQTSNATAYSLCDAEGPETLIYSPGHGDAASASSSSPRAATIAVPLTEEGANYFFSDAGDGAQCEEGMRFEIKVAHGRGLPPDLAHPPPPPKPRVLAPPPDGTSMSPGVVGAGVGAAGVGAAGVGAAGVGAAGVGAAGVGAAGLNRN</sequence>
<dbReference type="Gramene" id="OMERI12G07730.1">
    <property type="protein sequence ID" value="OMERI12G07730.1"/>
    <property type="gene ID" value="OMERI12G07730"/>
</dbReference>
<dbReference type="Gene3D" id="2.60.40.420">
    <property type="entry name" value="Cupredoxins - blue copper proteins"/>
    <property type="match status" value="1"/>
</dbReference>